<dbReference type="EMBL" id="JAASRM010000001">
    <property type="protein sequence ID" value="NIK89484.1"/>
    <property type="molecule type" value="Genomic_DNA"/>
</dbReference>
<dbReference type="GO" id="GO:0016491">
    <property type="term" value="F:oxidoreductase activity"/>
    <property type="evidence" value="ECO:0007669"/>
    <property type="project" value="UniProtKB-KW"/>
</dbReference>
<organism evidence="3 4">
    <name type="scientific">Rhizomicrobium palustre</name>
    <dbReference type="NCBI Taxonomy" id="189966"/>
    <lineage>
        <taxon>Bacteria</taxon>
        <taxon>Pseudomonadati</taxon>
        <taxon>Pseudomonadota</taxon>
        <taxon>Alphaproteobacteria</taxon>
        <taxon>Micropepsales</taxon>
        <taxon>Micropepsaceae</taxon>
        <taxon>Rhizomicrobium</taxon>
    </lineage>
</organism>
<accession>A0A846N0K9</accession>
<reference evidence="3 4" key="1">
    <citation type="submission" date="2020-03" db="EMBL/GenBank/DDBJ databases">
        <title>Genomic Encyclopedia of Type Strains, Phase IV (KMG-IV): sequencing the most valuable type-strain genomes for metagenomic binning, comparative biology and taxonomic classification.</title>
        <authorList>
            <person name="Goeker M."/>
        </authorList>
    </citation>
    <scope>NUCLEOTIDE SEQUENCE [LARGE SCALE GENOMIC DNA]</scope>
    <source>
        <strain evidence="3 4">DSM 19867</strain>
    </source>
</reference>
<keyword evidence="4" id="KW-1185">Reference proteome</keyword>
<gene>
    <name evidence="3" type="ORF">FHS83_002802</name>
</gene>
<proteinExistence type="predicted"/>
<dbReference type="Gene3D" id="3.30.9.10">
    <property type="entry name" value="D-Amino Acid Oxidase, subunit A, domain 2"/>
    <property type="match status" value="1"/>
</dbReference>
<dbReference type="Proteomes" id="UP000570514">
    <property type="component" value="Unassembled WGS sequence"/>
</dbReference>
<sequence>MTKAVVTGAGIIGSAVALKLRQSGLDVTLIDAPPSHGKCASWGNAGHIAVEQVAPIASMATVLGAPRRLLSPHGALSLPLNAIDAWLPFSIRLLKAAQPKSFERGSRALALLLAEAVPAWKRFTESLCAPELMRGDGHFIVWNSAKSAAAGRQHWMESDTGTASIRDASEEEMEALQALSAKKIEGAVRCIGSGQISDPAALFAKLESAFSAAGITRLNGKVRALQREDDTARILLDNEVITADVIVVAAGFGSRALLETAGHKVPMIAERGYHVQYEAQAWPQMMPPVVFEDYATIVTRFASSLRAASFVEFGKENLPADPAKWRRITRTVRDLGLKAGAETSQWVGSRPTLPDYLPAIGKSRAAANLFYAFGHNHLGLTLGPLTAERIASMVTGQSQSCPAFDIERF</sequence>
<feature type="domain" description="FAD dependent oxidoreductase" evidence="2">
    <location>
        <begin position="4"/>
        <end position="392"/>
    </location>
</feature>
<evidence type="ECO:0000259" key="2">
    <source>
        <dbReference type="Pfam" id="PF01266"/>
    </source>
</evidence>
<evidence type="ECO:0000256" key="1">
    <source>
        <dbReference type="ARBA" id="ARBA00023002"/>
    </source>
</evidence>
<protein>
    <submittedName>
        <fullName evidence="3">D-amino-acid dehydrogenase</fullName>
        <ecNumber evidence="3">1.4.99.-</ecNumber>
    </submittedName>
</protein>
<dbReference type="RefSeq" id="WP_167083569.1">
    <property type="nucleotide sequence ID" value="NZ_BAAADC010000001.1"/>
</dbReference>
<dbReference type="GO" id="GO:0005737">
    <property type="term" value="C:cytoplasm"/>
    <property type="evidence" value="ECO:0007669"/>
    <property type="project" value="TreeGrafter"/>
</dbReference>
<dbReference type="Gene3D" id="3.50.50.60">
    <property type="entry name" value="FAD/NAD(P)-binding domain"/>
    <property type="match status" value="2"/>
</dbReference>
<dbReference type="PANTHER" id="PTHR13847:SF289">
    <property type="entry name" value="GLYCINE OXIDASE"/>
    <property type="match status" value="1"/>
</dbReference>
<dbReference type="SUPFAM" id="SSF51905">
    <property type="entry name" value="FAD/NAD(P)-binding domain"/>
    <property type="match status" value="1"/>
</dbReference>
<evidence type="ECO:0000313" key="3">
    <source>
        <dbReference type="EMBL" id="NIK89484.1"/>
    </source>
</evidence>
<dbReference type="Pfam" id="PF01266">
    <property type="entry name" value="DAO"/>
    <property type="match status" value="1"/>
</dbReference>
<dbReference type="AlphaFoldDB" id="A0A846N0K9"/>
<keyword evidence="1 3" id="KW-0560">Oxidoreductase</keyword>
<name>A0A846N0K9_9PROT</name>
<dbReference type="InterPro" id="IPR036188">
    <property type="entry name" value="FAD/NAD-bd_sf"/>
</dbReference>
<evidence type="ECO:0000313" key="4">
    <source>
        <dbReference type="Proteomes" id="UP000570514"/>
    </source>
</evidence>
<comment type="caution">
    <text evidence="3">The sequence shown here is derived from an EMBL/GenBank/DDBJ whole genome shotgun (WGS) entry which is preliminary data.</text>
</comment>
<dbReference type="PANTHER" id="PTHR13847">
    <property type="entry name" value="SARCOSINE DEHYDROGENASE-RELATED"/>
    <property type="match status" value="1"/>
</dbReference>
<dbReference type="EC" id="1.4.99.-" evidence="3"/>
<dbReference type="SUPFAM" id="SSF54373">
    <property type="entry name" value="FAD-linked reductases, C-terminal domain"/>
    <property type="match status" value="1"/>
</dbReference>
<dbReference type="InterPro" id="IPR006076">
    <property type="entry name" value="FAD-dep_OxRdtase"/>
</dbReference>